<reference evidence="2" key="1">
    <citation type="journal article" date="2014" name="Front. Microbiol.">
        <title>High frequency of phylogenetically diverse reductive dehalogenase-homologous genes in deep subseafloor sedimentary metagenomes.</title>
        <authorList>
            <person name="Kawai M."/>
            <person name="Futagami T."/>
            <person name="Toyoda A."/>
            <person name="Takaki Y."/>
            <person name="Nishi S."/>
            <person name="Hori S."/>
            <person name="Arai W."/>
            <person name="Tsubouchi T."/>
            <person name="Morono Y."/>
            <person name="Uchiyama I."/>
            <person name="Ito T."/>
            <person name="Fujiyama A."/>
            <person name="Inagaki F."/>
            <person name="Takami H."/>
        </authorList>
    </citation>
    <scope>NUCLEOTIDE SEQUENCE</scope>
    <source>
        <strain evidence="2">Expedition CK06-06</strain>
    </source>
</reference>
<gene>
    <name evidence="2" type="ORF">S06H3_01194</name>
</gene>
<keyword evidence="1" id="KW-0812">Transmembrane</keyword>
<name>X1L1A6_9ZZZZ</name>
<keyword evidence="1" id="KW-1133">Transmembrane helix</keyword>
<proteinExistence type="predicted"/>
<accession>X1L1A6</accession>
<dbReference type="AlphaFoldDB" id="X1L1A6"/>
<organism evidence="2">
    <name type="scientific">marine sediment metagenome</name>
    <dbReference type="NCBI Taxonomy" id="412755"/>
    <lineage>
        <taxon>unclassified sequences</taxon>
        <taxon>metagenomes</taxon>
        <taxon>ecological metagenomes</taxon>
    </lineage>
</organism>
<keyword evidence="1" id="KW-0472">Membrane</keyword>
<dbReference type="EMBL" id="BARV01000284">
    <property type="protein sequence ID" value="GAH96229.1"/>
    <property type="molecule type" value="Genomic_DNA"/>
</dbReference>
<feature type="transmembrane region" description="Helical" evidence="1">
    <location>
        <begin position="121"/>
        <end position="142"/>
    </location>
</feature>
<protein>
    <submittedName>
        <fullName evidence="2">Uncharacterized protein</fullName>
    </submittedName>
</protein>
<sequence length="221" mass="23479">MNGFEAEEFYSPEEAALYTAAITSAGVAYQEAGDEEPEPRPYVPPVIPRKPPVGVPAISNGVAPAGVETMDLVTNGEGELLPAVVGNGVMATPVIAMPAVVAGLMSLGFFKALLVKFGPVLLKLMVGAAAFAGFMKLLGVGAGDDVQLPIKPGEGKKKKRYSIGHNPRVRTLQKVSRHCMTMLKKHRKVIDEFLPSKRRALPASALARTYLSTAERKALAQ</sequence>
<evidence type="ECO:0000313" key="2">
    <source>
        <dbReference type="EMBL" id="GAH96229.1"/>
    </source>
</evidence>
<feature type="transmembrane region" description="Helical" evidence="1">
    <location>
        <begin position="95"/>
        <end position="114"/>
    </location>
</feature>
<comment type="caution">
    <text evidence="2">The sequence shown here is derived from an EMBL/GenBank/DDBJ whole genome shotgun (WGS) entry which is preliminary data.</text>
</comment>
<evidence type="ECO:0000256" key="1">
    <source>
        <dbReference type="SAM" id="Phobius"/>
    </source>
</evidence>